<dbReference type="Proteomes" id="UP000019116">
    <property type="component" value="Chromosome 7A"/>
</dbReference>
<dbReference type="EnsemblPlants" id="TraesCS7A02G385400.1">
    <property type="protein sequence ID" value="TraesCS7A02G385400.1.cds1"/>
    <property type="gene ID" value="TraesCS7A02G385400"/>
</dbReference>
<organism evidence="2">
    <name type="scientific">Triticum aestivum</name>
    <name type="common">Wheat</name>
    <dbReference type="NCBI Taxonomy" id="4565"/>
    <lineage>
        <taxon>Eukaryota</taxon>
        <taxon>Viridiplantae</taxon>
        <taxon>Streptophyta</taxon>
        <taxon>Embryophyta</taxon>
        <taxon>Tracheophyta</taxon>
        <taxon>Spermatophyta</taxon>
        <taxon>Magnoliopsida</taxon>
        <taxon>Liliopsida</taxon>
        <taxon>Poales</taxon>
        <taxon>Poaceae</taxon>
        <taxon>BOP clade</taxon>
        <taxon>Pooideae</taxon>
        <taxon>Triticodae</taxon>
        <taxon>Triticeae</taxon>
        <taxon>Triticinae</taxon>
        <taxon>Triticum</taxon>
    </lineage>
</organism>
<name>A0A3B6RJR5_WHEAT</name>
<protein>
    <submittedName>
        <fullName evidence="2">Uncharacterized protein</fullName>
    </submittedName>
</protein>
<sequence>MAGRSLGFLPRQRSASLAASRAAASGYRPPSRGSMMVLKLSPPGGCRRTHPSSFCSSAGRLRSTDRRPVRISYSTTPNPHTSLFTVRCPVSM</sequence>
<keyword evidence="3" id="KW-1185">Reference proteome</keyword>
<evidence type="ECO:0000313" key="3">
    <source>
        <dbReference type="Proteomes" id="UP000019116"/>
    </source>
</evidence>
<dbReference type="Gramene" id="TraesPARA_EIv1.0_2318760.1">
    <property type="protein sequence ID" value="TraesPARA_EIv1.0_2318760.1.CDS1"/>
    <property type="gene ID" value="TraesPARA_EIv1.0_2318760"/>
</dbReference>
<dbReference type="AlphaFoldDB" id="A0A3B6RJR5"/>
<feature type="region of interest" description="Disordered" evidence="1">
    <location>
        <begin position="20"/>
        <end position="61"/>
    </location>
</feature>
<evidence type="ECO:0000256" key="1">
    <source>
        <dbReference type="SAM" id="MobiDB-lite"/>
    </source>
</evidence>
<proteinExistence type="predicted"/>
<reference evidence="2" key="1">
    <citation type="submission" date="2018-08" db="EMBL/GenBank/DDBJ databases">
        <authorList>
            <person name="Rossello M."/>
        </authorList>
    </citation>
    <scope>NUCLEOTIDE SEQUENCE [LARGE SCALE GENOMIC DNA]</scope>
    <source>
        <strain evidence="2">cv. Chinese Spring</strain>
    </source>
</reference>
<evidence type="ECO:0000313" key="2">
    <source>
        <dbReference type="EnsemblPlants" id="TraesCS7A02G385400.1.cds1"/>
    </source>
</evidence>
<dbReference type="Gramene" id="TraesCS7A03G0932300.1">
    <property type="protein sequence ID" value="TraesCS7A03G0932300.1.CDS1"/>
    <property type="gene ID" value="TraesCS7A03G0932300"/>
</dbReference>
<accession>A0A3B6RJR5</accession>
<reference evidence="2" key="2">
    <citation type="submission" date="2018-10" db="UniProtKB">
        <authorList>
            <consortium name="EnsemblPlants"/>
        </authorList>
    </citation>
    <scope>IDENTIFICATION</scope>
</reference>
<dbReference type="Gramene" id="TraesCS7A02G385400.1">
    <property type="protein sequence ID" value="TraesCS7A02G385400.1.cds1"/>
    <property type="gene ID" value="TraesCS7A02G385400"/>
</dbReference>
<feature type="compositionally biased region" description="Low complexity" evidence="1">
    <location>
        <begin position="20"/>
        <end position="32"/>
    </location>
</feature>